<evidence type="ECO:0000313" key="2">
    <source>
        <dbReference type="EMBL" id="KAJ1700780.1"/>
    </source>
</evidence>
<dbReference type="SMART" id="SM00579">
    <property type="entry name" value="FBD"/>
    <property type="match status" value="1"/>
</dbReference>
<organism evidence="2 3">
    <name type="scientific">Rhynchospora breviuscula</name>
    <dbReference type="NCBI Taxonomy" id="2022672"/>
    <lineage>
        <taxon>Eukaryota</taxon>
        <taxon>Viridiplantae</taxon>
        <taxon>Streptophyta</taxon>
        <taxon>Embryophyta</taxon>
        <taxon>Tracheophyta</taxon>
        <taxon>Spermatophyta</taxon>
        <taxon>Magnoliopsida</taxon>
        <taxon>Liliopsida</taxon>
        <taxon>Poales</taxon>
        <taxon>Cyperaceae</taxon>
        <taxon>Cyperoideae</taxon>
        <taxon>Rhynchosporeae</taxon>
        <taxon>Rhynchospora</taxon>
    </lineage>
</organism>
<protein>
    <recommendedName>
        <fullName evidence="1">FBD domain-containing protein</fullName>
    </recommendedName>
</protein>
<feature type="domain" description="FBD" evidence="1">
    <location>
        <begin position="233"/>
        <end position="305"/>
    </location>
</feature>
<dbReference type="InterPro" id="IPR055411">
    <property type="entry name" value="LRR_FXL15/At3g58940/PEG3-like"/>
</dbReference>
<reference evidence="2" key="1">
    <citation type="journal article" date="2022" name="Cell">
        <title>Repeat-based holocentromeres influence genome architecture and karyotype evolution.</title>
        <authorList>
            <person name="Hofstatter P.G."/>
            <person name="Thangavel G."/>
            <person name="Lux T."/>
            <person name="Neumann P."/>
            <person name="Vondrak T."/>
            <person name="Novak P."/>
            <person name="Zhang M."/>
            <person name="Costa L."/>
            <person name="Castellani M."/>
            <person name="Scott A."/>
            <person name="Toegelov H."/>
            <person name="Fuchs J."/>
            <person name="Mata-Sucre Y."/>
            <person name="Dias Y."/>
            <person name="Vanzela A.L.L."/>
            <person name="Huettel B."/>
            <person name="Almeida C.C.S."/>
            <person name="Simkova H."/>
            <person name="Souza G."/>
            <person name="Pedrosa-Harand A."/>
            <person name="Macas J."/>
            <person name="Mayer K.F.X."/>
            <person name="Houben A."/>
            <person name="Marques A."/>
        </authorList>
    </citation>
    <scope>NUCLEOTIDE SEQUENCE</scope>
    <source>
        <strain evidence="2">RhyBre1mFocal</strain>
    </source>
</reference>
<dbReference type="Gene3D" id="3.80.10.10">
    <property type="entry name" value="Ribonuclease Inhibitor"/>
    <property type="match status" value="1"/>
</dbReference>
<dbReference type="InterPro" id="IPR032675">
    <property type="entry name" value="LRR_dom_sf"/>
</dbReference>
<gene>
    <name evidence="2" type="ORF">LUZ63_000559</name>
</gene>
<accession>A0A9Q0CVA0</accession>
<dbReference type="PANTHER" id="PTHR31900:SF27">
    <property type="entry name" value="FBD DOMAIN-CONTAINING PROTEIN"/>
    <property type="match status" value="1"/>
</dbReference>
<dbReference type="OrthoDB" id="1155922at2759"/>
<sequence length="316" mass="35448">MGRWLLILSQNGLKDLRLSFLRECKVPSSLFSCHILENLAISGCTINAPQCFQGLKLLRRLKLTECNLVGITLEKFISSCPLLESLGLFVFVEYGCLTIRAPHLKQLKLLTSFADLLLETPKLISASIFFSYSYQNFGRENFGCKRKLLGTIGRLSNIEELGLNVGAYLASGPIPVKLPVTFHHLKKISIELNDKSEELEAALCILRNAPILKTLYLNVPSENIWGEQRITTSSLFKQLEVVEVISFTDDVSMLAFAKFILSTAPHLEKLVIDDDSICNLNDDEAFLMKLESFPKLSSKAVILYDCNLGCEFMEEI</sequence>
<dbReference type="AlphaFoldDB" id="A0A9Q0CVA0"/>
<dbReference type="Pfam" id="PF24758">
    <property type="entry name" value="LRR_At5g56370"/>
    <property type="match status" value="1"/>
</dbReference>
<evidence type="ECO:0000259" key="1">
    <source>
        <dbReference type="SMART" id="SM00579"/>
    </source>
</evidence>
<proteinExistence type="predicted"/>
<name>A0A9Q0CVA0_9POAL</name>
<dbReference type="PANTHER" id="PTHR31900">
    <property type="entry name" value="F-BOX/RNI SUPERFAMILY PROTEIN-RELATED"/>
    <property type="match status" value="1"/>
</dbReference>
<dbReference type="InterPro" id="IPR050232">
    <property type="entry name" value="FBL13/AtMIF1-like"/>
</dbReference>
<evidence type="ECO:0000313" key="3">
    <source>
        <dbReference type="Proteomes" id="UP001151287"/>
    </source>
</evidence>
<dbReference type="InterPro" id="IPR006566">
    <property type="entry name" value="FBD"/>
</dbReference>
<comment type="caution">
    <text evidence="2">The sequence shown here is derived from an EMBL/GenBank/DDBJ whole genome shotgun (WGS) entry which is preliminary data.</text>
</comment>
<dbReference type="Pfam" id="PF08387">
    <property type="entry name" value="FBD"/>
    <property type="match status" value="1"/>
</dbReference>
<dbReference type="EMBL" id="JAMQYH010000001">
    <property type="protein sequence ID" value="KAJ1700780.1"/>
    <property type="molecule type" value="Genomic_DNA"/>
</dbReference>
<dbReference type="Proteomes" id="UP001151287">
    <property type="component" value="Unassembled WGS sequence"/>
</dbReference>
<dbReference type="SUPFAM" id="SSF52047">
    <property type="entry name" value="RNI-like"/>
    <property type="match status" value="1"/>
</dbReference>
<keyword evidence="3" id="KW-1185">Reference proteome</keyword>